<evidence type="ECO:0000256" key="2">
    <source>
        <dbReference type="ARBA" id="ARBA00023015"/>
    </source>
</evidence>
<dbReference type="PANTHER" id="PTHR30537">
    <property type="entry name" value="HTH-TYPE TRANSCRIPTIONAL REGULATOR"/>
    <property type="match status" value="1"/>
</dbReference>
<dbReference type="InterPro" id="IPR058163">
    <property type="entry name" value="LysR-type_TF_proteobact-type"/>
</dbReference>
<keyword evidence="2" id="KW-0805">Transcription regulation</keyword>
<dbReference type="GO" id="GO:0006351">
    <property type="term" value="P:DNA-templated transcription"/>
    <property type="evidence" value="ECO:0007669"/>
    <property type="project" value="TreeGrafter"/>
</dbReference>
<dbReference type="AlphaFoldDB" id="A0A1G8K2Z0"/>
<protein>
    <submittedName>
        <fullName evidence="6">Transcriptional regulator, LysR family</fullName>
    </submittedName>
</protein>
<dbReference type="InterPro" id="IPR000847">
    <property type="entry name" value="LysR_HTH_N"/>
</dbReference>
<dbReference type="GO" id="GO:0003700">
    <property type="term" value="F:DNA-binding transcription factor activity"/>
    <property type="evidence" value="ECO:0007669"/>
    <property type="project" value="InterPro"/>
</dbReference>
<dbReference type="Proteomes" id="UP000199382">
    <property type="component" value="Unassembled WGS sequence"/>
</dbReference>
<reference evidence="6 7" key="1">
    <citation type="submission" date="2016-10" db="EMBL/GenBank/DDBJ databases">
        <authorList>
            <person name="de Groot N.N."/>
        </authorList>
    </citation>
    <scope>NUCLEOTIDE SEQUENCE [LARGE SCALE GENOMIC DNA]</scope>
    <source>
        <strain evidence="6 7">DSM 25294</strain>
    </source>
</reference>
<keyword evidence="7" id="KW-1185">Reference proteome</keyword>
<dbReference type="InterPro" id="IPR036388">
    <property type="entry name" value="WH-like_DNA-bd_sf"/>
</dbReference>
<evidence type="ECO:0000313" key="6">
    <source>
        <dbReference type="EMBL" id="SDI37180.1"/>
    </source>
</evidence>
<proteinExistence type="inferred from homology"/>
<comment type="similarity">
    <text evidence="1">Belongs to the LysR transcriptional regulatory family.</text>
</comment>
<sequence>MKLPPLNALKAFEAAARHGGFIAAADELCVTRGAVSRHVKTLETHVGVPLFRRHARGVELTEAGREFLPVLTNAFGQIAEASDRLAERAADLRIICPPATSIRWLIPRLEAFRAEYPEIRLRLTTDFHGGDGYVSTDYDIGFSCEFWPGRHPEIENRPLFPILLSPACAPAMMEGMNRLSEPEDLVRYKLLHETADRADWRAWLDAFPVAGVNAGSGDVFPNLDMATRAAVLGAGVVMGDLVLCREELERGLLCLPFPERVCASPLGDISLIAHRDKWHDPKVRIFSDWIHAAAGEDRERCASLL</sequence>
<dbReference type="InterPro" id="IPR005119">
    <property type="entry name" value="LysR_subst-bd"/>
</dbReference>
<dbReference type="SUPFAM" id="SSF46785">
    <property type="entry name" value="Winged helix' DNA-binding domain"/>
    <property type="match status" value="1"/>
</dbReference>
<dbReference type="GO" id="GO:0043565">
    <property type="term" value="F:sequence-specific DNA binding"/>
    <property type="evidence" value="ECO:0007669"/>
    <property type="project" value="TreeGrafter"/>
</dbReference>
<accession>A0A1G8K2Z0</accession>
<organism evidence="6 7">
    <name type="scientific">Aliiruegeria lutimaris</name>
    <dbReference type="NCBI Taxonomy" id="571298"/>
    <lineage>
        <taxon>Bacteria</taxon>
        <taxon>Pseudomonadati</taxon>
        <taxon>Pseudomonadota</taxon>
        <taxon>Alphaproteobacteria</taxon>
        <taxon>Rhodobacterales</taxon>
        <taxon>Roseobacteraceae</taxon>
        <taxon>Aliiruegeria</taxon>
    </lineage>
</organism>
<dbReference type="FunFam" id="1.10.10.10:FF:000038">
    <property type="entry name" value="Glycine cleavage system transcriptional activator"/>
    <property type="match status" value="1"/>
</dbReference>
<dbReference type="PRINTS" id="PR00039">
    <property type="entry name" value="HTHLYSR"/>
</dbReference>
<evidence type="ECO:0000259" key="5">
    <source>
        <dbReference type="PROSITE" id="PS50931"/>
    </source>
</evidence>
<evidence type="ECO:0000256" key="4">
    <source>
        <dbReference type="ARBA" id="ARBA00023163"/>
    </source>
</evidence>
<dbReference type="Pfam" id="PF03466">
    <property type="entry name" value="LysR_substrate"/>
    <property type="match status" value="1"/>
</dbReference>
<dbReference type="Gene3D" id="3.40.190.10">
    <property type="entry name" value="Periplasmic binding protein-like II"/>
    <property type="match status" value="2"/>
</dbReference>
<feature type="domain" description="HTH lysR-type" evidence="5">
    <location>
        <begin position="4"/>
        <end position="61"/>
    </location>
</feature>
<keyword evidence="3" id="KW-0238">DNA-binding</keyword>
<dbReference type="PROSITE" id="PS50931">
    <property type="entry name" value="HTH_LYSR"/>
    <property type="match status" value="1"/>
</dbReference>
<dbReference type="OrthoDB" id="9813056at2"/>
<keyword evidence="4" id="KW-0804">Transcription</keyword>
<dbReference type="RefSeq" id="WP_093148289.1">
    <property type="nucleotide sequence ID" value="NZ_FNEK01000002.1"/>
</dbReference>
<dbReference type="Pfam" id="PF00126">
    <property type="entry name" value="HTH_1"/>
    <property type="match status" value="1"/>
</dbReference>
<evidence type="ECO:0000256" key="1">
    <source>
        <dbReference type="ARBA" id="ARBA00009437"/>
    </source>
</evidence>
<dbReference type="InterPro" id="IPR036390">
    <property type="entry name" value="WH_DNA-bd_sf"/>
</dbReference>
<dbReference type="Gene3D" id="1.10.10.10">
    <property type="entry name" value="Winged helix-like DNA-binding domain superfamily/Winged helix DNA-binding domain"/>
    <property type="match status" value="1"/>
</dbReference>
<dbReference type="PANTHER" id="PTHR30537:SF26">
    <property type="entry name" value="GLYCINE CLEAVAGE SYSTEM TRANSCRIPTIONAL ACTIVATOR"/>
    <property type="match status" value="1"/>
</dbReference>
<evidence type="ECO:0000313" key="7">
    <source>
        <dbReference type="Proteomes" id="UP000199382"/>
    </source>
</evidence>
<gene>
    <name evidence="6" type="ORF">SAMN04488026_1002116</name>
</gene>
<dbReference type="STRING" id="571298.SAMN04488026_1002116"/>
<evidence type="ECO:0000256" key="3">
    <source>
        <dbReference type="ARBA" id="ARBA00023125"/>
    </source>
</evidence>
<dbReference type="EMBL" id="FNEK01000002">
    <property type="protein sequence ID" value="SDI37180.1"/>
    <property type="molecule type" value="Genomic_DNA"/>
</dbReference>
<dbReference type="SUPFAM" id="SSF53850">
    <property type="entry name" value="Periplasmic binding protein-like II"/>
    <property type="match status" value="1"/>
</dbReference>
<name>A0A1G8K2Z0_9RHOB</name>